<dbReference type="AlphaFoldDB" id="A0A6J6WU42"/>
<proteinExistence type="predicted"/>
<gene>
    <name evidence="2" type="ORF">UFOPK2921_01198</name>
</gene>
<dbReference type="EMBL" id="CAEZZV010000174">
    <property type="protein sequence ID" value="CAB4787105.1"/>
    <property type="molecule type" value="Genomic_DNA"/>
</dbReference>
<organism evidence="2">
    <name type="scientific">freshwater metagenome</name>
    <dbReference type="NCBI Taxonomy" id="449393"/>
    <lineage>
        <taxon>unclassified sequences</taxon>
        <taxon>metagenomes</taxon>
        <taxon>ecological metagenomes</taxon>
    </lineage>
</organism>
<feature type="domain" description="Alpha/beta hydrolase" evidence="1">
    <location>
        <begin position="13"/>
        <end position="144"/>
    </location>
</feature>
<evidence type="ECO:0000259" key="1">
    <source>
        <dbReference type="Pfam" id="PF20091"/>
    </source>
</evidence>
<dbReference type="Pfam" id="PF20091">
    <property type="entry name" value="Abhydrolase_10"/>
    <property type="match status" value="1"/>
</dbReference>
<dbReference type="InterPro" id="IPR045394">
    <property type="entry name" value="Abhydrolase_dom"/>
</dbReference>
<reference evidence="2" key="1">
    <citation type="submission" date="2020-05" db="EMBL/GenBank/DDBJ databases">
        <authorList>
            <person name="Chiriac C."/>
            <person name="Salcher M."/>
            <person name="Ghai R."/>
            <person name="Kavagutti S V."/>
        </authorList>
    </citation>
    <scope>NUCLEOTIDE SEQUENCE</scope>
</reference>
<protein>
    <submittedName>
        <fullName evidence="2">Unannotated protein</fullName>
    </submittedName>
</protein>
<name>A0A6J6WU42_9ZZZZ</name>
<evidence type="ECO:0000313" key="2">
    <source>
        <dbReference type="EMBL" id="CAB4787105.1"/>
    </source>
</evidence>
<accession>A0A6J6WU42</accession>
<sequence>MAAPSSVYYGIITCGLPLNTGPHTYILRSALHGLDHWVRSGEPPASMPKLETNADLSAFLMDANGNVLGGIRTPFVDVPLAKLSGSGQEADGFCGLFGTTLGLTLDELQALYPTTQDFVAKWNAATDAAVATGAILAVDAENIKAAAENFVIE</sequence>